<reference evidence="1 2" key="1">
    <citation type="journal article" date="2017" name="PLoS Biol.">
        <title>The sea cucumber genome provides insights into morphological evolution and visceral regeneration.</title>
        <authorList>
            <person name="Zhang X."/>
            <person name="Sun L."/>
            <person name="Yuan J."/>
            <person name="Sun Y."/>
            <person name="Gao Y."/>
            <person name="Zhang L."/>
            <person name="Li S."/>
            <person name="Dai H."/>
            <person name="Hamel J.F."/>
            <person name="Liu C."/>
            <person name="Yu Y."/>
            <person name="Liu S."/>
            <person name="Lin W."/>
            <person name="Guo K."/>
            <person name="Jin S."/>
            <person name="Xu P."/>
            <person name="Storey K.B."/>
            <person name="Huan P."/>
            <person name="Zhang T."/>
            <person name="Zhou Y."/>
            <person name="Zhang J."/>
            <person name="Lin C."/>
            <person name="Li X."/>
            <person name="Xing L."/>
            <person name="Huo D."/>
            <person name="Sun M."/>
            <person name="Wang L."/>
            <person name="Mercier A."/>
            <person name="Li F."/>
            <person name="Yang H."/>
            <person name="Xiang J."/>
        </authorList>
    </citation>
    <scope>NUCLEOTIDE SEQUENCE [LARGE SCALE GENOMIC DNA]</scope>
    <source>
        <strain evidence="1">Shaxun</strain>
        <tissue evidence="1">Muscle</tissue>
    </source>
</reference>
<keyword evidence="2" id="KW-1185">Reference proteome</keyword>
<dbReference type="PANTHER" id="PTHR12517:SF0">
    <property type="entry name" value="INTERMEMBRANE LIPID TRANSFER PROTEIN VPS13B"/>
    <property type="match status" value="1"/>
</dbReference>
<dbReference type="AlphaFoldDB" id="A0A2G8K7E0"/>
<dbReference type="Proteomes" id="UP000230750">
    <property type="component" value="Unassembled WGS sequence"/>
</dbReference>
<organism evidence="1 2">
    <name type="scientific">Stichopus japonicus</name>
    <name type="common">Sea cucumber</name>
    <dbReference type="NCBI Taxonomy" id="307972"/>
    <lineage>
        <taxon>Eukaryota</taxon>
        <taxon>Metazoa</taxon>
        <taxon>Echinodermata</taxon>
        <taxon>Eleutherozoa</taxon>
        <taxon>Echinozoa</taxon>
        <taxon>Holothuroidea</taxon>
        <taxon>Aspidochirotacea</taxon>
        <taxon>Aspidochirotida</taxon>
        <taxon>Stichopodidae</taxon>
        <taxon>Apostichopus</taxon>
    </lineage>
</organism>
<sequence>MEDLTTSVDYQDIFSKITCKVGSLNVRHFEESVNNLWAPGCYKGILFTSSDTLTKSLDSPVVTPRSESISKTRSLLRKSEHKFTDSKQRHSFLSLIWTRAKGSSVSKRLEVKDVSWEPSTRQRQFVNELIVSMQPVDVVVWCPGLQKC</sequence>
<dbReference type="STRING" id="307972.A0A2G8K7E0"/>
<dbReference type="PANTHER" id="PTHR12517">
    <property type="entry name" value="VACUOLAR PROTEIN SORTING-ASSOCIATED PROTEIN 13B"/>
    <property type="match status" value="1"/>
</dbReference>
<protein>
    <submittedName>
        <fullName evidence="1">Putative vacuolar protein sorting-associated protein 13B</fullName>
    </submittedName>
</protein>
<gene>
    <name evidence="1" type="ORF">BSL78_19201</name>
</gene>
<dbReference type="EMBL" id="MRZV01000813">
    <property type="protein sequence ID" value="PIK43936.1"/>
    <property type="molecule type" value="Genomic_DNA"/>
</dbReference>
<name>A0A2G8K7E0_STIJA</name>
<evidence type="ECO:0000313" key="2">
    <source>
        <dbReference type="Proteomes" id="UP000230750"/>
    </source>
</evidence>
<dbReference type="InterPro" id="IPR039782">
    <property type="entry name" value="VPS13B"/>
</dbReference>
<dbReference type="OrthoDB" id="445152at2759"/>
<evidence type="ECO:0000313" key="1">
    <source>
        <dbReference type="EMBL" id="PIK43936.1"/>
    </source>
</evidence>
<accession>A0A2G8K7E0</accession>
<proteinExistence type="predicted"/>
<comment type="caution">
    <text evidence="1">The sequence shown here is derived from an EMBL/GenBank/DDBJ whole genome shotgun (WGS) entry which is preliminary data.</text>
</comment>